<dbReference type="EMBL" id="GGEC01091885">
    <property type="protein sequence ID" value="MBX72369.1"/>
    <property type="molecule type" value="Transcribed_RNA"/>
</dbReference>
<protein>
    <submittedName>
        <fullName evidence="1">Uncharacterized protein</fullName>
    </submittedName>
</protein>
<accession>A0A2P2QZF1</accession>
<evidence type="ECO:0000313" key="1">
    <source>
        <dbReference type="EMBL" id="MBX72369.1"/>
    </source>
</evidence>
<organism evidence="1">
    <name type="scientific">Rhizophora mucronata</name>
    <name type="common">Asiatic mangrove</name>
    <dbReference type="NCBI Taxonomy" id="61149"/>
    <lineage>
        <taxon>Eukaryota</taxon>
        <taxon>Viridiplantae</taxon>
        <taxon>Streptophyta</taxon>
        <taxon>Embryophyta</taxon>
        <taxon>Tracheophyta</taxon>
        <taxon>Spermatophyta</taxon>
        <taxon>Magnoliopsida</taxon>
        <taxon>eudicotyledons</taxon>
        <taxon>Gunneridae</taxon>
        <taxon>Pentapetalae</taxon>
        <taxon>rosids</taxon>
        <taxon>fabids</taxon>
        <taxon>Malpighiales</taxon>
        <taxon>Rhizophoraceae</taxon>
        <taxon>Rhizophora</taxon>
    </lineage>
</organism>
<sequence length="33" mass="3948">MIFLSYLWQHLYLFLYLPKEANNLTYLPVSNAA</sequence>
<reference evidence="1" key="1">
    <citation type="submission" date="2018-02" db="EMBL/GenBank/DDBJ databases">
        <title>Rhizophora mucronata_Transcriptome.</title>
        <authorList>
            <person name="Meera S.P."/>
            <person name="Sreeshan A."/>
            <person name="Augustine A."/>
        </authorList>
    </citation>
    <scope>NUCLEOTIDE SEQUENCE</scope>
    <source>
        <tissue evidence="1">Leaf</tissue>
    </source>
</reference>
<proteinExistence type="predicted"/>
<dbReference type="AlphaFoldDB" id="A0A2P2QZF1"/>
<name>A0A2P2QZF1_RHIMU</name>